<evidence type="ECO:0000313" key="2">
    <source>
        <dbReference type="Proteomes" id="UP000292235"/>
    </source>
</evidence>
<dbReference type="AlphaFoldDB" id="A0A4P6QAR5"/>
<name>A0A4P6QAR5_9ACTN</name>
<dbReference type="Proteomes" id="UP000292235">
    <property type="component" value="Plasmid phiM2"/>
</dbReference>
<dbReference type="RefSeq" id="WP_131103020.1">
    <property type="nucleotide sequence ID" value="NZ_CP036456.1"/>
</dbReference>
<proteinExistence type="predicted"/>
<reference evidence="1 2" key="1">
    <citation type="submission" date="2019-02" db="EMBL/GenBank/DDBJ databases">
        <authorList>
            <person name="Khodamoradi S."/>
            <person name="Hahnke R.L."/>
            <person name="Kaempfer P."/>
            <person name="Schumann P."/>
            <person name="Rohde M."/>
            <person name="Steinert M."/>
            <person name="Luzhetskyy A."/>
            <person name="Wink J."/>
            <person name="Ruckert C."/>
        </authorList>
    </citation>
    <scope>NUCLEOTIDE SEQUENCE [LARGE SCALE GENOMIC DNA]</scope>
    <source>
        <strain evidence="1 2">M2</strain>
        <plasmid evidence="2">phim2</plasmid>
    </source>
</reference>
<protein>
    <submittedName>
        <fullName evidence="1">Uncharacterized protein</fullName>
    </submittedName>
</protein>
<keyword evidence="1" id="KW-0614">Plasmid</keyword>
<dbReference type="EMBL" id="CP036456">
    <property type="protein sequence ID" value="QBI56861.1"/>
    <property type="molecule type" value="Genomic_DNA"/>
</dbReference>
<dbReference type="OrthoDB" id="4312611at2"/>
<sequence length="357" mass="39277">MTDIGDRYDEDVCIALSRFYESPPGHIEVSEADLGPALRPLLARILGEERERCAAALDEYARRSPDRWLGVLHDGARLIRALDDPPTSTDKSDAALAEQPTRLPHMDTCDTAQCGCEYDTGFLQERHDCHCPATLTDLADDDERVVTAKAARVDAEGRERMLRTALEVEHGTTWPEMLRRVRQLRGIARAAVRLQVRGPGGTYTAEIRGVAGWWVRRAVLREGVARDPGTVVDDIDAALGRARRLAMAPSDDDSGQTVRVQRACDRCGTNLRDANEAEMDAAVAGRKLPDVSGECPTCTPSADACVNCGATFVNNISFNGAAQYRDTRWCRRCIDRCHEGGADHKCPICTTEETRRG</sequence>
<dbReference type="GeneID" id="39493900"/>
<evidence type="ECO:0000313" key="1">
    <source>
        <dbReference type="EMBL" id="QBI56861.1"/>
    </source>
</evidence>
<accession>A0A4P6QAR5</accession>
<organism evidence="1 2">
    <name type="scientific">Streptomonospora litoralis</name>
    <dbReference type="NCBI Taxonomy" id="2498135"/>
    <lineage>
        <taxon>Bacteria</taxon>
        <taxon>Bacillati</taxon>
        <taxon>Actinomycetota</taxon>
        <taxon>Actinomycetes</taxon>
        <taxon>Streptosporangiales</taxon>
        <taxon>Nocardiopsidaceae</taxon>
        <taxon>Streptomonospora</taxon>
    </lineage>
</organism>
<keyword evidence="2" id="KW-1185">Reference proteome</keyword>
<geneLocation type="plasmid" evidence="2">
    <name>phim2</name>
</geneLocation>
<dbReference type="KEGG" id="strr:EKD16_25605"/>
<gene>
    <name evidence="1" type="ORF">EKD16_25605</name>
</gene>